<keyword evidence="3" id="KW-1185">Reference proteome</keyword>
<dbReference type="PANTHER" id="PTHR43685:SF2">
    <property type="entry name" value="GLYCOSYLTRANSFERASE 2-LIKE DOMAIN-CONTAINING PROTEIN"/>
    <property type="match status" value="1"/>
</dbReference>
<accession>A0AAF1K7Q2</accession>
<dbReference type="Gene3D" id="3.90.550.10">
    <property type="entry name" value="Spore Coat Polysaccharide Biosynthesis Protein SpsA, Chain A"/>
    <property type="match status" value="1"/>
</dbReference>
<evidence type="ECO:0000259" key="1">
    <source>
        <dbReference type="Pfam" id="PF00535"/>
    </source>
</evidence>
<organism evidence="2 3">
    <name type="scientific">Rhizobium tumorigenes</name>
    <dbReference type="NCBI Taxonomy" id="2041385"/>
    <lineage>
        <taxon>Bacteria</taxon>
        <taxon>Pseudomonadati</taxon>
        <taxon>Pseudomonadota</taxon>
        <taxon>Alphaproteobacteria</taxon>
        <taxon>Hyphomicrobiales</taxon>
        <taxon>Rhizobiaceae</taxon>
        <taxon>Rhizobium/Agrobacterium group</taxon>
        <taxon>Rhizobium</taxon>
    </lineage>
</organism>
<evidence type="ECO:0000313" key="2">
    <source>
        <dbReference type="EMBL" id="WFR95509.1"/>
    </source>
</evidence>
<dbReference type="InterPro" id="IPR050834">
    <property type="entry name" value="Glycosyltransf_2"/>
</dbReference>
<dbReference type="InterPro" id="IPR029044">
    <property type="entry name" value="Nucleotide-diphossugar_trans"/>
</dbReference>
<reference evidence="3" key="2">
    <citation type="journal article" date="2023" name="MicrobiologyOpen">
        <title>Genomics of the tumorigenes clade of the family Rhizobiaceae and description of Rhizobium rhododendri sp. nov.</title>
        <authorList>
            <person name="Kuzmanovic N."/>
            <person name="diCenzo G.C."/>
            <person name="Bunk B."/>
            <person name="Sproeer C."/>
            <person name="Fruehling A."/>
            <person name="Neumann-Schaal M."/>
            <person name="Overmann J."/>
            <person name="Smalla K."/>
        </authorList>
    </citation>
    <scope>NUCLEOTIDE SEQUENCE [LARGE SCALE GENOMIC DNA]</scope>
    <source>
        <strain evidence="3">1078</strain>
    </source>
</reference>
<dbReference type="SUPFAM" id="SSF53448">
    <property type="entry name" value="Nucleotide-diphospho-sugar transferases"/>
    <property type="match status" value="1"/>
</dbReference>
<feature type="domain" description="Glycosyltransferase 2-like" evidence="1">
    <location>
        <begin position="6"/>
        <end position="130"/>
    </location>
</feature>
<sequence length="299" mass="32952">MADIVIGIPTFKRPELLQKLLSSLVNEINQSVWLVVADNGCSDDTKAVVTAFAADFPRCFYVPIPERGLAPVRNGLVSAVTDLVPDWRWLAMLDDDGYVSEGWLARIVACGETYDAHLTGGPVEGVLPEGANILARNSIFARRRRWKTGLVDSLNTTQNLLISRKLLTLAPAPLFRNEYSASGGEDYDLFRRVRQSGGRIAWCDEAVVFEPTPENRLSHGSVLSRYYTTGIYMSQIDRFYDGPRKTYTTAFKGFASSLLRTIGAGFRRDRNAVAQGMLSTAHYAGRAVGLLGGSTARYT</sequence>
<dbReference type="KEGG" id="rtu:PR017_17390"/>
<protein>
    <submittedName>
        <fullName evidence="2">Glycosyltransferase family 2 protein</fullName>
    </submittedName>
</protein>
<proteinExistence type="predicted"/>
<evidence type="ECO:0000313" key="3">
    <source>
        <dbReference type="Proteomes" id="UP000249499"/>
    </source>
</evidence>
<dbReference type="Pfam" id="PF00535">
    <property type="entry name" value="Glycos_transf_2"/>
    <property type="match status" value="1"/>
</dbReference>
<dbReference type="PANTHER" id="PTHR43685">
    <property type="entry name" value="GLYCOSYLTRANSFERASE"/>
    <property type="match status" value="1"/>
</dbReference>
<name>A0AAF1K7Q2_9HYPH</name>
<dbReference type="EMBL" id="CP117255">
    <property type="protein sequence ID" value="WFR95509.1"/>
    <property type="molecule type" value="Genomic_DNA"/>
</dbReference>
<dbReference type="InterPro" id="IPR001173">
    <property type="entry name" value="Glyco_trans_2-like"/>
</dbReference>
<reference evidence="2 3" key="1">
    <citation type="journal article" date="2018" name="Sci. Rep.">
        <title>Rhizobium tumorigenes sp. nov., a novel plant tumorigenic bacterium isolated from cane gall tumors on thornless blackberry.</title>
        <authorList>
            <person name="Kuzmanovi N."/>
            <person name="Smalla K."/>
            <person name="Gronow S."/>
            <person name="PuBawska J."/>
        </authorList>
    </citation>
    <scope>NUCLEOTIDE SEQUENCE [LARGE SCALE GENOMIC DNA]</scope>
    <source>
        <strain evidence="2 3">1078</strain>
    </source>
</reference>
<dbReference type="RefSeq" id="WP_111216248.1">
    <property type="nucleotide sequence ID" value="NZ_CP117255.1"/>
</dbReference>
<dbReference type="CDD" id="cd00761">
    <property type="entry name" value="Glyco_tranf_GTA_type"/>
    <property type="match status" value="1"/>
</dbReference>
<gene>
    <name evidence="2" type="ORF">PR017_17390</name>
</gene>
<dbReference type="Proteomes" id="UP000249499">
    <property type="component" value="Chromosome"/>
</dbReference>
<dbReference type="AlphaFoldDB" id="A0AAF1K7Q2"/>